<feature type="domain" description="ABC transporter" evidence="9">
    <location>
        <begin position="8"/>
        <end position="233"/>
    </location>
</feature>
<dbReference type="EMBL" id="VCIW01000004">
    <property type="protein sequence ID" value="TLS52746.1"/>
    <property type="molecule type" value="Genomic_DNA"/>
</dbReference>
<dbReference type="CDD" id="cd03225">
    <property type="entry name" value="ABC_cobalt_CbiO_domain1"/>
    <property type="match status" value="1"/>
</dbReference>
<dbReference type="Gene3D" id="3.40.50.300">
    <property type="entry name" value="P-loop containing nucleotide triphosphate hydrolases"/>
    <property type="match status" value="1"/>
</dbReference>
<dbReference type="GO" id="GO:0016887">
    <property type="term" value="F:ATP hydrolysis activity"/>
    <property type="evidence" value="ECO:0007669"/>
    <property type="project" value="InterPro"/>
</dbReference>
<dbReference type="PROSITE" id="PS50893">
    <property type="entry name" value="ABC_TRANSPORTER_2"/>
    <property type="match status" value="1"/>
</dbReference>
<dbReference type="InterPro" id="IPR003593">
    <property type="entry name" value="AAA+_ATPase"/>
</dbReference>
<dbReference type="InterPro" id="IPR027417">
    <property type="entry name" value="P-loop_NTPase"/>
</dbReference>
<keyword evidence="6 10" id="KW-0067">ATP-binding</keyword>
<evidence type="ECO:0000256" key="1">
    <source>
        <dbReference type="ARBA" id="ARBA00004202"/>
    </source>
</evidence>
<name>A0A5R9GEG6_9BACL</name>
<dbReference type="InterPro" id="IPR050095">
    <property type="entry name" value="ECF_ABC_transporter_ATP-bd"/>
</dbReference>
<dbReference type="AlphaFoldDB" id="A0A5R9GEG6"/>
<keyword evidence="11" id="KW-1185">Reference proteome</keyword>
<evidence type="ECO:0000256" key="2">
    <source>
        <dbReference type="ARBA" id="ARBA00005417"/>
    </source>
</evidence>
<keyword evidence="5" id="KW-0547">Nucleotide-binding</keyword>
<dbReference type="InterPro" id="IPR017871">
    <property type="entry name" value="ABC_transporter-like_CS"/>
</dbReference>
<dbReference type="GO" id="GO:0005524">
    <property type="term" value="F:ATP binding"/>
    <property type="evidence" value="ECO:0007669"/>
    <property type="project" value="UniProtKB-KW"/>
</dbReference>
<evidence type="ECO:0000313" key="10">
    <source>
        <dbReference type="EMBL" id="TLS52746.1"/>
    </source>
</evidence>
<dbReference type="Pfam" id="PF00005">
    <property type="entry name" value="ABC_tran"/>
    <property type="match status" value="1"/>
</dbReference>
<evidence type="ECO:0000313" key="11">
    <source>
        <dbReference type="Proteomes" id="UP000309676"/>
    </source>
</evidence>
<reference evidence="10 11" key="1">
    <citation type="submission" date="2019-05" db="EMBL/GenBank/DDBJ databases">
        <authorList>
            <person name="Narsing Rao M.P."/>
            <person name="Li W.J."/>
        </authorList>
    </citation>
    <scope>NUCLEOTIDE SEQUENCE [LARGE SCALE GENOMIC DNA]</scope>
    <source>
        <strain evidence="10 11">SYSU_K30003</strain>
    </source>
</reference>
<comment type="subcellular location">
    <subcellularLocation>
        <location evidence="1">Cell membrane</location>
        <topology evidence="1">Peripheral membrane protein</topology>
    </subcellularLocation>
</comment>
<organism evidence="10 11">
    <name type="scientific">Paenibacillus antri</name>
    <dbReference type="NCBI Taxonomy" id="2582848"/>
    <lineage>
        <taxon>Bacteria</taxon>
        <taxon>Bacillati</taxon>
        <taxon>Bacillota</taxon>
        <taxon>Bacilli</taxon>
        <taxon>Bacillales</taxon>
        <taxon>Paenibacillaceae</taxon>
        <taxon>Paenibacillus</taxon>
    </lineage>
</organism>
<dbReference type="GO" id="GO:0042626">
    <property type="term" value="F:ATPase-coupled transmembrane transporter activity"/>
    <property type="evidence" value="ECO:0007669"/>
    <property type="project" value="TreeGrafter"/>
</dbReference>
<dbReference type="Proteomes" id="UP000309676">
    <property type="component" value="Unassembled WGS sequence"/>
</dbReference>
<gene>
    <name evidence="10" type="ORF">FE782_08965</name>
</gene>
<protein>
    <submittedName>
        <fullName evidence="10">ATP-binding cassette domain-containing protein</fullName>
    </submittedName>
</protein>
<evidence type="ECO:0000256" key="6">
    <source>
        <dbReference type="ARBA" id="ARBA00022840"/>
    </source>
</evidence>
<sequence>MEKIAVTLREATVHYVGASSARISALERVSLDLYRGSWTALVGRNGGGKSTLSKALAGIAPLSEGRRSVGEDVSVHMVLQQPETQILGETVIEELALCASRELETSAPDHVRSRWEELLRGLGLTVPLDALVKRLSGGQKQLLNVAGCLVAGADCIVFDEATSMLDPASRQAVLNAAVSLHRSGRTIVWTTHRMEEVAAAERVLVLEHGRIVYDGGVETFFYGDGEAAPCKSLGFEPPFVVRTAKALLALGYPLASRPLRPEALAEAVTTA</sequence>
<evidence type="ECO:0000256" key="4">
    <source>
        <dbReference type="ARBA" id="ARBA00022475"/>
    </source>
</evidence>
<dbReference type="InterPro" id="IPR003439">
    <property type="entry name" value="ABC_transporter-like_ATP-bd"/>
</dbReference>
<comment type="similarity">
    <text evidence="2">Belongs to the ABC transporter superfamily.</text>
</comment>
<dbReference type="PANTHER" id="PTHR43553:SF24">
    <property type="entry name" value="ENERGY-COUPLING FACTOR TRANSPORTER ATP-BINDING PROTEIN ECFA1"/>
    <property type="match status" value="1"/>
</dbReference>
<proteinExistence type="inferred from homology"/>
<dbReference type="RefSeq" id="WP_138193737.1">
    <property type="nucleotide sequence ID" value="NZ_VCIW01000004.1"/>
</dbReference>
<evidence type="ECO:0000256" key="8">
    <source>
        <dbReference type="ARBA" id="ARBA00023136"/>
    </source>
</evidence>
<evidence type="ECO:0000259" key="9">
    <source>
        <dbReference type="PROSITE" id="PS50893"/>
    </source>
</evidence>
<dbReference type="SMART" id="SM00382">
    <property type="entry name" value="AAA"/>
    <property type="match status" value="1"/>
</dbReference>
<evidence type="ECO:0000256" key="3">
    <source>
        <dbReference type="ARBA" id="ARBA00022448"/>
    </source>
</evidence>
<accession>A0A5R9GEG6</accession>
<dbReference type="PANTHER" id="PTHR43553">
    <property type="entry name" value="HEAVY METAL TRANSPORTER"/>
    <property type="match status" value="1"/>
</dbReference>
<keyword evidence="3" id="KW-0813">Transport</keyword>
<dbReference type="PROSITE" id="PS00211">
    <property type="entry name" value="ABC_TRANSPORTER_1"/>
    <property type="match status" value="1"/>
</dbReference>
<keyword evidence="7" id="KW-1278">Translocase</keyword>
<evidence type="ECO:0000256" key="7">
    <source>
        <dbReference type="ARBA" id="ARBA00022967"/>
    </source>
</evidence>
<dbReference type="InterPro" id="IPR015856">
    <property type="entry name" value="ABC_transpr_CbiO/EcfA_su"/>
</dbReference>
<comment type="caution">
    <text evidence="10">The sequence shown here is derived from an EMBL/GenBank/DDBJ whole genome shotgun (WGS) entry which is preliminary data.</text>
</comment>
<dbReference type="SUPFAM" id="SSF52540">
    <property type="entry name" value="P-loop containing nucleoside triphosphate hydrolases"/>
    <property type="match status" value="1"/>
</dbReference>
<dbReference type="GO" id="GO:0043190">
    <property type="term" value="C:ATP-binding cassette (ABC) transporter complex"/>
    <property type="evidence" value="ECO:0007669"/>
    <property type="project" value="TreeGrafter"/>
</dbReference>
<evidence type="ECO:0000256" key="5">
    <source>
        <dbReference type="ARBA" id="ARBA00022741"/>
    </source>
</evidence>
<dbReference type="OrthoDB" id="9784332at2"/>
<keyword evidence="4" id="KW-1003">Cell membrane</keyword>
<keyword evidence="8" id="KW-0472">Membrane</keyword>